<dbReference type="SUPFAM" id="SSF46689">
    <property type="entry name" value="Homeodomain-like"/>
    <property type="match status" value="1"/>
</dbReference>
<dbReference type="InterPro" id="IPR009057">
    <property type="entry name" value="Homeodomain-like_sf"/>
</dbReference>
<dbReference type="Gene3D" id="1.10.10.60">
    <property type="entry name" value="Homeodomain-like"/>
    <property type="match status" value="2"/>
</dbReference>
<evidence type="ECO:0000259" key="4">
    <source>
        <dbReference type="PROSITE" id="PS50090"/>
    </source>
</evidence>
<evidence type="ECO:0000259" key="5">
    <source>
        <dbReference type="PROSITE" id="PS51294"/>
    </source>
</evidence>
<dbReference type="PROSITE" id="PS51294">
    <property type="entry name" value="HTH_MYB"/>
    <property type="match status" value="2"/>
</dbReference>
<gene>
    <name evidence="6" type="ORF">AB1Y20_023166</name>
</gene>
<dbReference type="Pfam" id="PF00249">
    <property type="entry name" value="Myb_DNA-binding"/>
    <property type="match status" value="2"/>
</dbReference>
<dbReference type="GO" id="GO:0005634">
    <property type="term" value="C:nucleus"/>
    <property type="evidence" value="ECO:0007669"/>
    <property type="project" value="TreeGrafter"/>
</dbReference>
<reference evidence="6 7" key="1">
    <citation type="journal article" date="2024" name="Science">
        <title>Giant polyketide synthase enzymes in the biosynthesis of giant marine polyether toxins.</title>
        <authorList>
            <person name="Fallon T.R."/>
            <person name="Shende V.V."/>
            <person name="Wierzbicki I.H."/>
            <person name="Pendleton A.L."/>
            <person name="Watervoot N.F."/>
            <person name="Auber R.P."/>
            <person name="Gonzalez D.J."/>
            <person name="Wisecaver J.H."/>
            <person name="Moore B.S."/>
        </authorList>
    </citation>
    <scope>NUCLEOTIDE SEQUENCE [LARGE SCALE GENOMIC DNA]</scope>
    <source>
        <strain evidence="6 7">12B1</strain>
    </source>
</reference>
<dbReference type="InterPro" id="IPR017930">
    <property type="entry name" value="Myb_dom"/>
</dbReference>
<feature type="compositionally biased region" description="Basic residues" evidence="3">
    <location>
        <begin position="236"/>
        <end position="245"/>
    </location>
</feature>
<protein>
    <submittedName>
        <fullName evidence="6">Uncharacterized protein</fullName>
    </submittedName>
</protein>
<dbReference type="PROSITE" id="PS50090">
    <property type="entry name" value="MYB_LIKE"/>
    <property type="match status" value="2"/>
</dbReference>
<dbReference type="PANTHER" id="PTHR45614:SF9">
    <property type="entry name" value="MYB-RELATED PROTEIN A"/>
    <property type="match status" value="1"/>
</dbReference>
<dbReference type="SMART" id="SM00717">
    <property type="entry name" value="SANT"/>
    <property type="match status" value="2"/>
</dbReference>
<feature type="domain" description="HTH myb-type" evidence="5">
    <location>
        <begin position="139"/>
        <end position="192"/>
    </location>
</feature>
<evidence type="ECO:0000313" key="7">
    <source>
        <dbReference type="Proteomes" id="UP001515480"/>
    </source>
</evidence>
<organism evidence="6 7">
    <name type="scientific">Prymnesium parvum</name>
    <name type="common">Toxic golden alga</name>
    <dbReference type="NCBI Taxonomy" id="97485"/>
    <lineage>
        <taxon>Eukaryota</taxon>
        <taxon>Haptista</taxon>
        <taxon>Haptophyta</taxon>
        <taxon>Prymnesiophyceae</taxon>
        <taxon>Prymnesiales</taxon>
        <taxon>Prymnesiaceae</taxon>
        <taxon>Prymnesium</taxon>
    </lineage>
</organism>
<dbReference type="GO" id="GO:0000978">
    <property type="term" value="F:RNA polymerase II cis-regulatory region sequence-specific DNA binding"/>
    <property type="evidence" value="ECO:0007669"/>
    <property type="project" value="TreeGrafter"/>
</dbReference>
<keyword evidence="7" id="KW-1185">Reference proteome</keyword>
<dbReference type="GO" id="GO:0000278">
    <property type="term" value="P:mitotic cell cycle"/>
    <property type="evidence" value="ECO:0007669"/>
    <property type="project" value="TreeGrafter"/>
</dbReference>
<dbReference type="GO" id="GO:0045944">
    <property type="term" value="P:positive regulation of transcription by RNA polymerase II"/>
    <property type="evidence" value="ECO:0007669"/>
    <property type="project" value="TreeGrafter"/>
</dbReference>
<proteinExistence type="predicted"/>
<feature type="region of interest" description="Disordered" evidence="3">
    <location>
        <begin position="46"/>
        <end position="66"/>
    </location>
</feature>
<dbReference type="InterPro" id="IPR050560">
    <property type="entry name" value="MYB_TF"/>
</dbReference>
<evidence type="ECO:0000313" key="6">
    <source>
        <dbReference type="EMBL" id="KAL1519655.1"/>
    </source>
</evidence>
<feature type="domain" description="Myb-like" evidence="4">
    <location>
        <begin position="138"/>
        <end position="188"/>
    </location>
</feature>
<dbReference type="InterPro" id="IPR001005">
    <property type="entry name" value="SANT/Myb"/>
</dbReference>
<evidence type="ECO:0000256" key="2">
    <source>
        <dbReference type="ARBA" id="ARBA00023125"/>
    </source>
</evidence>
<keyword evidence="1" id="KW-0677">Repeat</keyword>
<dbReference type="FunFam" id="1.10.10.60:FF:000010">
    <property type="entry name" value="Transcriptional activator Myb isoform A"/>
    <property type="match status" value="1"/>
</dbReference>
<sequence length="499" mass="53105">MPLIAVCTVPVASSSVPSLVPTTAESAPGTITLVSTEGTDPAAEVATPADDLETSGAPADLDGSDELKEDGLDDDDDDACGSGGNKVVNAKRAWTEAEDLQLVETVTKFGAQRWSLIASHMTGRVGKQCRERWFNHLCPAVKKGEWTEEEDRLIAEGVAELGTRWSEIVKRLPGRTDNAIKNRYNSNQRRQQRMQRRVQAIERGEMAASKRSGGSGKRKKSVESADGADGADGSKKRSAGNKKGKRAVEETAESELLESGLFDDEPLDGELSDDAAVDDVGDEEGEPLDEEMAAEEAQRKRQRILHLATQLACEPDEGERREQIIQQLMRETRNESNAPVAMHFKPFSQWELHDGSNSDGSVKTEALRSPNAFDLEKGVHELLGAVRASKPSSSGCTPLPAAAGLKLDLKLLDGGAAVELSGDVVVTTDGMAVTPSGMGFTPGSKTAGGDGTSCDDWFSAYNASQLSGSPKSASADQHLLSPLLTPSNSKLCAALVDAF</sequence>
<name>A0AB34JFK3_PRYPA</name>
<comment type="caution">
    <text evidence="6">The sequence shown here is derived from an EMBL/GenBank/DDBJ whole genome shotgun (WGS) entry which is preliminary data.</text>
</comment>
<feature type="domain" description="HTH myb-type" evidence="5">
    <location>
        <begin position="91"/>
        <end position="137"/>
    </location>
</feature>
<feature type="compositionally biased region" description="Acidic residues" evidence="3">
    <location>
        <begin position="250"/>
        <end position="294"/>
    </location>
</feature>
<dbReference type="GO" id="GO:0000981">
    <property type="term" value="F:DNA-binding transcription factor activity, RNA polymerase II-specific"/>
    <property type="evidence" value="ECO:0007669"/>
    <property type="project" value="TreeGrafter"/>
</dbReference>
<evidence type="ECO:0000256" key="3">
    <source>
        <dbReference type="SAM" id="MobiDB-lite"/>
    </source>
</evidence>
<dbReference type="CDD" id="cd00167">
    <property type="entry name" value="SANT"/>
    <property type="match status" value="2"/>
</dbReference>
<feature type="region of interest" description="Disordered" evidence="3">
    <location>
        <begin position="179"/>
        <end position="301"/>
    </location>
</feature>
<evidence type="ECO:0000256" key="1">
    <source>
        <dbReference type="ARBA" id="ARBA00022737"/>
    </source>
</evidence>
<keyword evidence="2" id="KW-0238">DNA-binding</keyword>
<dbReference type="AlphaFoldDB" id="A0AB34JFK3"/>
<feature type="domain" description="Myb-like" evidence="4">
    <location>
        <begin position="91"/>
        <end position="137"/>
    </location>
</feature>
<dbReference type="EMBL" id="JBGBPQ010000009">
    <property type="protein sequence ID" value="KAL1519655.1"/>
    <property type="molecule type" value="Genomic_DNA"/>
</dbReference>
<accession>A0AB34JFK3</accession>
<dbReference type="Proteomes" id="UP001515480">
    <property type="component" value="Unassembled WGS sequence"/>
</dbReference>
<dbReference type="PANTHER" id="PTHR45614">
    <property type="entry name" value="MYB PROTEIN-RELATED"/>
    <property type="match status" value="1"/>
</dbReference>